<evidence type="ECO:0000256" key="1">
    <source>
        <dbReference type="SAM" id="MobiDB-lite"/>
    </source>
</evidence>
<dbReference type="HOGENOM" id="CLU_3032265_0_0_1"/>
<reference evidence="2 3" key="1">
    <citation type="journal article" date="2010" name="Proc. Natl. Acad. Sci. U.S.A.">
        <title>Insights into evolution of multicellular fungi from the assembled chromosomes of the mushroom Coprinopsis cinerea (Coprinus cinereus).</title>
        <authorList>
            <person name="Stajich J.E."/>
            <person name="Wilke S.K."/>
            <person name="Ahren D."/>
            <person name="Au C.H."/>
            <person name="Birren B.W."/>
            <person name="Borodovsky M."/>
            <person name="Burns C."/>
            <person name="Canback B."/>
            <person name="Casselton L.A."/>
            <person name="Cheng C.K."/>
            <person name="Deng J."/>
            <person name="Dietrich F.S."/>
            <person name="Fargo D.C."/>
            <person name="Farman M.L."/>
            <person name="Gathman A.C."/>
            <person name="Goldberg J."/>
            <person name="Guigo R."/>
            <person name="Hoegger P.J."/>
            <person name="Hooker J.B."/>
            <person name="Huggins A."/>
            <person name="James T.Y."/>
            <person name="Kamada T."/>
            <person name="Kilaru S."/>
            <person name="Kodira C."/>
            <person name="Kues U."/>
            <person name="Kupfer D."/>
            <person name="Kwan H.S."/>
            <person name="Lomsadze A."/>
            <person name="Li W."/>
            <person name="Lilly W.W."/>
            <person name="Ma L.J."/>
            <person name="Mackey A.J."/>
            <person name="Manning G."/>
            <person name="Martin F."/>
            <person name="Muraguchi H."/>
            <person name="Natvig D.O."/>
            <person name="Palmerini H."/>
            <person name="Ramesh M.A."/>
            <person name="Rehmeyer C.J."/>
            <person name="Roe B.A."/>
            <person name="Shenoy N."/>
            <person name="Stanke M."/>
            <person name="Ter-Hovhannisyan V."/>
            <person name="Tunlid A."/>
            <person name="Velagapudi R."/>
            <person name="Vision T.J."/>
            <person name="Zeng Q."/>
            <person name="Zolan M.E."/>
            <person name="Pukkila P.J."/>
        </authorList>
    </citation>
    <scope>NUCLEOTIDE SEQUENCE [LARGE SCALE GENOMIC DNA]</scope>
    <source>
        <strain evidence="3">Okayama-7 / 130 / ATCC MYA-4618 / FGSC 9003</strain>
    </source>
</reference>
<protein>
    <submittedName>
        <fullName evidence="2">Uncharacterized protein</fullName>
    </submittedName>
</protein>
<feature type="region of interest" description="Disordered" evidence="1">
    <location>
        <begin position="1"/>
        <end position="55"/>
    </location>
</feature>
<accession>D6RKV2</accession>
<dbReference type="EMBL" id="AACS02000002">
    <property type="protein sequence ID" value="EFI28506.1"/>
    <property type="molecule type" value="Genomic_DNA"/>
</dbReference>
<evidence type="ECO:0000313" key="2">
    <source>
        <dbReference type="EMBL" id="EFI28506.1"/>
    </source>
</evidence>
<organism evidence="2 3">
    <name type="scientific">Coprinopsis cinerea (strain Okayama-7 / 130 / ATCC MYA-4618 / FGSC 9003)</name>
    <name type="common">Inky cap fungus</name>
    <name type="synonym">Hormographiella aspergillata</name>
    <dbReference type="NCBI Taxonomy" id="240176"/>
    <lineage>
        <taxon>Eukaryota</taxon>
        <taxon>Fungi</taxon>
        <taxon>Dikarya</taxon>
        <taxon>Basidiomycota</taxon>
        <taxon>Agaricomycotina</taxon>
        <taxon>Agaricomycetes</taxon>
        <taxon>Agaricomycetidae</taxon>
        <taxon>Agaricales</taxon>
        <taxon>Agaricineae</taxon>
        <taxon>Psathyrellaceae</taxon>
        <taxon>Coprinopsis</taxon>
    </lineage>
</organism>
<dbReference type="GeneID" id="9379905"/>
<evidence type="ECO:0000313" key="3">
    <source>
        <dbReference type="Proteomes" id="UP000001861"/>
    </source>
</evidence>
<name>D6RKV2_COPC7</name>
<comment type="caution">
    <text evidence="2">The sequence shown here is derived from an EMBL/GenBank/DDBJ whole genome shotgun (WGS) entry which is preliminary data.</text>
</comment>
<dbReference type="RefSeq" id="XP_002912000.1">
    <property type="nucleotide sequence ID" value="XM_002911954.1"/>
</dbReference>
<proteinExistence type="predicted"/>
<dbReference type="KEGG" id="cci:CC1G_14038"/>
<feature type="compositionally biased region" description="Basic and acidic residues" evidence="1">
    <location>
        <begin position="26"/>
        <end position="48"/>
    </location>
</feature>
<dbReference type="InParanoid" id="D6RKV2"/>
<dbReference type="AlphaFoldDB" id="D6RKV2"/>
<gene>
    <name evidence="2" type="ORF">CC1G_14038</name>
</gene>
<keyword evidence="3" id="KW-1185">Reference proteome</keyword>
<dbReference type="VEuPathDB" id="FungiDB:CC1G_14038"/>
<dbReference type="Proteomes" id="UP000001861">
    <property type="component" value="Unassembled WGS sequence"/>
</dbReference>
<sequence length="55" mass="6157">MGVVVNQRGAPPVRGGWVSRGLGSKGKREREEEGYRDRVKGGRRREKESDEDEGT</sequence>